<dbReference type="PROSITE" id="PS00108">
    <property type="entry name" value="PROTEIN_KINASE_ST"/>
    <property type="match status" value="1"/>
</dbReference>
<dbReference type="Pfam" id="PF07714">
    <property type="entry name" value="PK_Tyr_Ser-Thr"/>
    <property type="match status" value="1"/>
</dbReference>
<proteinExistence type="predicted"/>
<sequence>MNDSFGLFTTNSILSDNSTESDISPTHNHAVLEFPIKPIFYPPLKHCQARDRIWTRVYPDGSVSIHEYKLHDQIGKGAYADVYIAENTILRKTFALRMVDRIRLAKALGTQEAADRFVWSAASLMDKIQHPNVVRLYEVFSNPLAIPTSCIRQEDIKASDHTQTLSAGVIYGNFSGLFSSSQALAIDSFHLRVSTTLTEPRRAVTHDMIRSILNPTHLGQVFDVDGAAVIRPPDDVDFYSNKFIYVIEQCHMKDLHSNFRHLTLRDIIMIFYQIAYGLEHLHSLLIVHHDIKLENMLIDCKGDPASYHRAPKSSQHSHFLQCGIDLSNLYNLCSLSNTSDLDINNTKHLYALMQPSRVAASGLRSLQFPTHHDRNSLSPGKNGLNSKQDANYFQSNSTANSPNLCVDLTDKHRIPSISLGAYDSLKTILDTSLQSSEFVKIAPFYIYYSLIFSNRFDTTERLVFEHAIKRSNINNYSLVAKLSDFDTAKDLSIHGKVLPSLQDLLKKIVHELINVFIDVFTNNLPSLLTSSDFLDDFLEDFFFSTISYDANSYQSSILHTKFYLSYEDLDQLRLKAKTLNSSDESASFLANNSKCGQLQETFTLSTSSSPDLSLTKSTLYTENTERPFGLDQNASDFYMPTPMTHNNTEMRSSSISSAAQLASVPVAERLPLVYSSNDSNPCSPLLATVGRSRSSDTTTHILDAMHQDSSCSTFEKNRLIVPNDIQNNTLTHSSPSYILRCAVTMASATSQLIGFRRYNAKYKPRTRQLPRTYKANNFSGSQRILSRKYSSARRLYLRYFIKYLNELSISDIHEPRILQDFYFLIELLNKYFTSAIFEKKLAERLTTLFSSSEFICHHPLSKHAFPAYLSSIAGTRHYMPPESLRVWNTPSTATPNLYMGMPSDVWQFGVTLYAVLIGKHRETPLQRSSEEAVQISTHLSLLLADLLCGLLAPSPMQRYTMTEVVNHPFFDSNNFPLSASPDQLFTINFSSKYTPSNDLLKDSIGPGSDTHQENEWLHRAPAGASDPGLISTLFTGVLYPDSLSFASHTFSPQTFVSNNVVDKIQAHIDSKNLRKNIDRALCSLIRSTAHGEELLKMSLRLRKYHFWITIRRRDKLVRENRHILRRSSISNDEIYSLLIQTPHNSKQLLLAAVQYSNSKCSNASFRFATTDEDITPHKYRSGIQHTGSFEHSSGESITSALDDNSLIKSGIKRAATMRLYENACSSTSNLPIYKARPRKFLCDDCRNDWSTRKISSGQFDLMNVAAGDNVLDQLHDEIYLMLNTIPWKSSFVRAVPYIPSYNHSKIESVKRKASFHSIFSANGTTFTEISPFIDIEVNLKELSMGTHVAFYKLFNLFSLGLLDDITTLHDSRTTTVSTRSLEYIFSNSLLKSTGNIWGLVKALKSIQVGFLLECLVSTVPYFEKLTISRLTWIKHLYSTLHMHHSPSGLPLHPTTSVSCATLQFPTNTTPLSGSDPPISPVSSSGRKSPYREASAKFTTSGMSKVFVNQRIHGETVASSLTYTTEMHSYSTEPNSSIGRSNTSSHSYDNSVDFPQPLFSSPSSVPSFVENDSETMRCYYSIVNESDSTLESASPAINSLATIAEEDHQPNNQSALVTVNLSSISQSTYSQSLSTKMFIHPSDLNTSKMDFHTSTGIFSFDDLCYLSRSKTTSEYQLPPSTRSTSNATLPKTSHSFTADPQLDLKEHLQEQLRESIASGCSISEYGNDVLTAFDQIEYHSPRVVRYSSAMIGGIDVPEYKSTSILVPQSSHQPNELLMNNRIMLLHSNTGETEGLSVLHNQIREIWAVQASKVGPSTTHSSNQPSGKGSGNYPSHRTSSQTLRAESQEKSDSARVGSCVQGNTIPLRKHGSTTALVGIFSEMSMQCKAIERMSRFASMQSSSYSSSLDCEAVLSTALPGKEKTSESFRDNELPESGTLGLESASPTELVAIATPNKDEMSSLKTAVKFQRTILHAPLTANNSFTFRNAGASSCSLYDKVNTHMSRSSASLLLNHAEAIINNDSSTSSLSDNNLPSCVLDIFNSTAPQEADLDNVSVAANVTQFLGLDVNNLNDVEIEYSTSTTK</sequence>
<dbReference type="EC" id="2.7.11.1" evidence="1"/>
<feature type="region of interest" description="Disordered" evidence="9">
    <location>
        <begin position="1919"/>
        <end position="1939"/>
    </location>
</feature>
<comment type="caution">
    <text evidence="11">The sequence shown here is derived from an EMBL/GenBank/DDBJ whole genome shotgun (WGS) entry which is preliminary data.</text>
</comment>
<evidence type="ECO:0000256" key="9">
    <source>
        <dbReference type="SAM" id="MobiDB-lite"/>
    </source>
</evidence>
<keyword evidence="4" id="KW-0547">Nucleotide-binding</keyword>
<keyword evidence="3" id="KW-0808">Transferase</keyword>
<dbReference type="Pfam" id="PF00069">
    <property type="entry name" value="Pkinase"/>
    <property type="match status" value="1"/>
</dbReference>
<dbReference type="OrthoDB" id="10256943at2759"/>
<dbReference type="OMA" id="SSEFICH"/>
<gene>
    <name evidence="11" type="ORF">GL50581_3559</name>
</gene>
<dbReference type="InterPro" id="IPR000719">
    <property type="entry name" value="Prot_kinase_dom"/>
</dbReference>
<feature type="region of interest" description="Disordered" evidence="9">
    <location>
        <begin position="1812"/>
        <end position="1855"/>
    </location>
</feature>
<feature type="compositionally biased region" description="Polar residues" evidence="9">
    <location>
        <begin position="1813"/>
        <end position="1843"/>
    </location>
</feature>
<reference evidence="11 12" key="1">
    <citation type="journal article" date="2009" name="PLoS Pathog.">
        <title>Draft genome sequencing of giardia intestinalis assemblage B isolate GS: is human giardiasis caused by two different species?</title>
        <authorList>
            <person name="Franzen O."/>
            <person name="Jerlstrom-Hultqvist J."/>
            <person name="Castro E."/>
            <person name="Sherwood E."/>
            <person name="Ankarklev J."/>
            <person name="Reiner D.S."/>
            <person name="Palm D."/>
            <person name="Andersson J.O."/>
            <person name="Andersson B."/>
            <person name="Svard S.G."/>
        </authorList>
    </citation>
    <scope>NUCLEOTIDE SEQUENCE [LARGE SCALE GENOMIC DNA]</scope>
    <source>
        <strain evidence="12">ATCC 50581 / GS clone H7</strain>
    </source>
</reference>
<evidence type="ECO:0000256" key="1">
    <source>
        <dbReference type="ARBA" id="ARBA00012513"/>
    </source>
</evidence>
<dbReference type="GO" id="GO:0005524">
    <property type="term" value="F:ATP binding"/>
    <property type="evidence" value="ECO:0007669"/>
    <property type="project" value="UniProtKB-KW"/>
</dbReference>
<dbReference type="InterPro" id="IPR011009">
    <property type="entry name" value="Kinase-like_dom_sf"/>
</dbReference>
<dbReference type="GO" id="GO:0007165">
    <property type="term" value="P:signal transduction"/>
    <property type="evidence" value="ECO:0007669"/>
    <property type="project" value="TreeGrafter"/>
</dbReference>
<keyword evidence="6" id="KW-0067">ATP-binding</keyword>
<evidence type="ECO:0000256" key="7">
    <source>
        <dbReference type="ARBA" id="ARBA00047899"/>
    </source>
</evidence>
<evidence type="ECO:0000256" key="4">
    <source>
        <dbReference type="ARBA" id="ARBA00022741"/>
    </source>
</evidence>
<dbReference type="PANTHER" id="PTHR43895:SF32">
    <property type="entry name" value="SERINE_THREONINE-PROTEIN KINASE CHK1"/>
    <property type="match status" value="1"/>
</dbReference>
<evidence type="ECO:0000313" key="11">
    <source>
        <dbReference type="EMBL" id="EES99229.1"/>
    </source>
</evidence>
<comment type="catalytic activity">
    <reaction evidence="8">
        <text>L-seryl-[protein] + ATP = O-phospho-L-seryl-[protein] + ADP + H(+)</text>
        <dbReference type="Rhea" id="RHEA:17989"/>
        <dbReference type="Rhea" id="RHEA-COMP:9863"/>
        <dbReference type="Rhea" id="RHEA-COMP:11604"/>
        <dbReference type="ChEBI" id="CHEBI:15378"/>
        <dbReference type="ChEBI" id="CHEBI:29999"/>
        <dbReference type="ChEBI" id="CHEBI:30616"/>
        <dbReference type="ChEBI" id="CHEBI:83421"/>
        <dbReference type="ChEBI" id="CHEBI:456216"/>
        <dbReference type="EC" id="2.7.11.1"/>
    </reaction>
</comment>
<feature type="region of interest" description="Disordered" evidence="9">
    <location>
        <begin position="1468"/>
        <end position="1488"/>
    </location>
</feature>
<feature type="domain" description="Protein kinase" evidence="10">
    <location>
        <begin position="68"/>
        <end position="970"/>
    </location>
</feature>
<dbReference type="EMBL" id="ACGJ01002894">
    <property type="protein sequence ID" value="EES99229.1"/>
    <property type="molecule type" value="Genomic_DNA"/>
</dbReference>
<evidence type="ECO:0000313" key="12">
    <source>
        <dbReference type="Proteomes" id="UP000002488"/>
    </source>
</evidence>
<feature type="region of interest" description="Disordered" evidence="9">
    <location>
        <begin position="1528"/>
        <end position="1548"/>
    </location>
</feature>
<accession>C6LXP5</accession>
<evidence type="ECO:0000256" key="2">
    <source>
        <dbReference type="ARBA" id="ARBA00022527"/>
    </source>
</evidence>
<name>C6LXP5_GIAIB</name>
<feature type="region of interest" description="Disordered" evidence="9">
    <location>
        <begin position="1673"/>
        <end position="1692"/>
    </location>
</feature>
<dbReference type="PROSITE" id="PS50011">
    <property type="entry name" value="PROTEIN_KINASE_DOM"/>
    <property type="match status" value="1"/>
</dbReference>
<keyword evidence="5 11" id="KW-0418">Kinase</keyword>
<dbReference type="Proteomes" id="UP000002488">
    <property type="component" value="Unassembled WGS sequence"/>
</dbReference>
<keyword evidence="2" id="KW-0723">Serine/threonine-protein kinase</keyword>
<dbReference type="VEuPathDB" id="GiardiaDB:GL50581_3559"/>
<dbReference type="SUPFAM" id="SSF56112">
    <property type="entry name" value="Protein kinase-like (PK-like)"/>
    <property type="match status" value="2"/>
</dbReference>
<evidence type="ECO:0000256" key="3">
    <source>
        <dbReference type="ARBA" id="ARBA00022679"/>
    </source>
</evidence>
<dbReference type="SMART" id="SM00220">
    <property type="entry name" value="S_TKc"/>
    <property type="match status" value="1"/>
</dbReference>
<dbReference type="Gene3D" id="3.30.200.20">
    <property type="entry name" value="Phosphorylase Kinase, domain 1"/>
    <property type="match status" value="1"/>
</dbReference>
<dbReference type="Gene3D" id="1.10.510.10">
    <property type="entry name" value="Transferase(Phosphotransferase) domain 1"/>
    <property type="match status" value="2"/>
</dbReference>
<feature type="compositionally biased region" description="Basic and acidic residues" evidence="9">
    <location>
        <begin position="1919"/>
        <end position="1930"/>
    </location>
</feature>
<comment type="catalytic activity">
    <reaction evidence="7">
        <text>L-threonyl-[protein] + ATP = O-phospho-L-threonyl-[protein] + ADP + H(+)</text>
        <dbReference type="Rhea" id="RHEA:46608"/>
        <dbReference type="Rhea" id="RHEA-COMP:11060"/>
        <dbReference type="Rhea" id="RHEA-COMP:11605"/>
        <dbReference type="ChEBI" id="CHEBI:15378"/>
        <dbReference type="ChEBI" id="CHEBI:30013"/>
        <dbReference type="ChEBI" id="CHEBI:30616"/>
        <dbReference type="ChEBI" id="CHEBI:61977"/>
        <dbReference type="ChEBI" id="CHEBI:456216"/>
        <dbReference type="EC" id="2.7.11.1"/>
    </reaction>
</comment>
<evidence type="ECO:0000256" key="5">
    <source>
        <dbReference type="ARBA" id="ARBA00022777"/>
    </source>
</evidence>
<dbReference type="PANTHER" id="PTHR43895">
    <property type="entry name" value="CALCIUM/CALMODULIN-DEPENDENT PROTEIN KINASE KINASE-RELATED"/>
    <property type="match status" value="1"/>
</dbReference>
<evidence type="ECO:0000256" key="6">
    <source>
        <dbReference type="ARBA" id="ARBA00022840"/>
    </source>
</evidence>
<evidence type="ECO:0000256" key="8">
    <source>
        <dbReference type="ARBA" id="ARBA00048679"/>
    </source>
</evidence>
<evidence type="ECO:0000259" key="10">
    <source>
        <dbReference type="PROSITE" id="PS50011"/>
    </source>
</evidence>
<dbReference type="GO" id="GO:0004674">
    <property type="term" value="F:protein serine/threonine kinase activity"/>
    <property type="evidence" value="ECO:0007669"/>
    <property type="project" value="UniProtKB-KW"/>
</dbReference>
<organism evidence="11 12">
    <name type="scientific">Giardia intestinalis (strain ATCC 50581 / GS clone H7)</name>
    <name type="common">Giardia lamblia</name>
    <dbReference type="NCBI Taxonomy" id="598745"/>
    <lineage>
        <taxon>Eukaryota</taxon>
        <taxon>Metamonada</taxon>
        <taxon>Diplomonadida</taxon>
        <taxon>Hexamitidae</taxon>
        <taxon>Giardiinae</taxon>
        <taxon>Giardia</taxon>
    </lineage>
</organism>
<dbReference type="InterPro" id="IPR008271">
    <property type="entry name" value="Ser/Thr_kinase_AS"/>
</dbReference>
<dbReference type="InterPro" id="IPR001245">
    <property type="entry name" value="Ser-Thr/Tyr_kinase_cat_dom"/>
</dbReference>
<protein>
    <recommendedName>
        <fullName evidence="1">non-specific serine/threonine protein kinase</fullName>
        <ecNumber evidence="1">2.7.11.1</ecNumber>
    </recommendedName>
</protein>